<reference evidence="2 3" key="1">
    <citation type="submission" date="2020-10" db="EMBL/GenBank/DDBJ databases">
        <title>Ramlibacter sp. HM2 16S ribosomal RNA gene Genome sequencing and assembly.</title>
        <authorList>
            <person name="Kang M."/>
        </authorList>
    </citation>
    <scope>NUCLEOTIDE SEQUENCE [LARGE SCALE GENOMIC DNA]</scope>
    <source>
        <strain evidence="2 3">HM2</strain>
    </source>
</reference>
<organism evidence="2 3">
    <name type="scientific">Ramlibacter pallidus</name>
    <dbReference type="NCBI Taxonomy" id="2780087"/>
    <lineage>
        <taxon>Bacteria</taxon>
        <taxon>Pseudomonadati</taxon>
        <taxon>Pseudomonadota</taxon>
        <taxon>Betaproteobacteria</taxon>
        <taxon>Burkholderiales</taxon>
        <taxon>Comamonadaceae</taxon>
        <taxon>Ramlibacter</taxon>
    </lineage>
</organism>
<evidence type="ECO:0000313" key="3">
    <source>
        <dbReference type="Proteomes" id="UP000806285"/>
    </source>
</evidence>
<feature type="domain" description="DM13" evidence="1">
    <location>
        <begin position="50"/>
        <end position="155"/>
    </location>
</feature>
<dbReference type="Proteomes" id="UP000806285">
    <property type="component" value="Unassembled WGS sequence"/>
</dbReference>
<accession>A0ABR9S3K0</accession>
<name>A0ABR9S3K0_9BURK</name>
<keyword evidence="3" id="KW-1185">Reference proteome</keyword>
<proteinExistence type="predicted"/>
<dbReference type="RefSeq" id="WP_193676696.1">
    <property type="nucleotide sequence ID" value="NZ_JADDIV010000003.1"/>
</dbReference>
<dbReference type="InterPro" id="IPR019545">
    <property type="entry name" value="DM13_domain"/>
</dbReference>
<dbReference type="PROSITE" id="PS51549">
    <property type="entry name" value="DM13"/>
    <property type="match status" value="1"/>
</dbReference>
<dbReference type="EMBL" id="JADDIV010000003">
    <property type="protein sequence ID" value="MBE7368081.1"/>
    <property type="molecule type" value="Genomic_DNA"/>
</dbReference>
<protein>
    <submittedName>
        <fullName evidence="2">DM13 domain-containing protein</fullName>
    </submittedName>
</protein>
<evidence type="ECO:0000313" key="2">
    <source>
        <dbReference type="EMBL" id="MBE7368081.1"/>
    </source>
</evidence>
<sequence>MKVLLVLLSWVAVFGAGFASGVYLLPILAAPPSPATSEVQAAMLSASYRARFRRELPGSDLLHWGEGDVSVGPRAVTLQGRLAPGPAYRLYLVRGFVDTEEGFVRARPQALAVGDIRTFENFLVPLPADTRLEDYDTVVVWCEGFSRFITAAKYR</sequence>
<gene>
    <name evidence="2" type="ORF">IM787_10925</name>
</gene>
<evidence type="ECO:0000259" key="1">
    <source>
        <dbReference type="PROSITE" id="PS51549"/>
    </source>
</evidence>
<comment type="caution">
    <text evidence="2">The sequence shown here is derived from an EMBL/GenBank/DDBJ whole genome shotgun (WGS) entry which is preliminary data.</text>
</comment>
<dbReference type="Pfam" id="PF10517">
    <property type="entry name" value="DM13"/>
    <property type="match status" value="1"/>
</dbReference>